<proteinExistence type="predicted"/>
<dbReference type="AlphaFoldDB" id="A0A0A9G6B9"/>
<reference evidence="1" key="1">
    <citation type="submission" date="2014-09" db="EMBL/GenBank/DDBJ databases">
        <authorList>
            <person name="Magalhaes I.L.F."/>
            <person name="Oliveira U."/>
            <person name="Santos F.R."/>
            <person name="Vidigal T.H.D.A."/>
            <person name="Brescovit A.D."/>
            <person name="Santos A.J."/>
        </authorList>
    </citation>
    <scope>NUCLEOTIDE SEQUENCE</scope>
    <source>
        <tissue evidence="1">Shoot tissue taken approximately 20 cm above the soil surface</tissue>
    </source>
</reference>
<name>A0A0A9G6B9_ARUDO</name>
<accession>A0A0A9G6B9</accession>
<organism evidence="1">
    <name type="scientific">Arundo donax</name>
    <name type="common">Giant reed</name>
    <name type="synonym">Donax arundinaceus</name>
    <dbReference type="NCBI Taxonomy" id="35708"/>
    <lineage>
        <taxon>Eukaryota</taxon>
        <taxon>Viridiplantae</taxon>
        <taxon>Streptophyta</taxon>
        <taxon>Embryophyta</taxon>
        <taxon>Tracheophyta</taxon>
        <taxon>Spermatophyta</taxon>
        <taxon>Magnoliopsida</taxon>
        <taxon>Liliopsida</taxon>
        <taxon>Poales</taxon>
        <taxon>Poaceae</taxon>
        <taxon>PACMAD clade</taxon>
        <taxon>Arundinoideae</taxon>
        <taxon>Arundineae</taxon>
        <taxon>Arundo</taxon>
    </lineage>
</organism>
<sequence length="21" mass="2513">MMSPSPLMTLSWSRSRWCCPR</sequence>
<evidence type="ECO:0000313" key="1">
    <source>
        <dbReference type="EMBL" id="JAE16213.1"/>
    </source>
</evidence>
<reference evidence="1" key="2">
    <citation type="journal article" date="2015" name="Data Brief">
        <title>Shoot transcriptome of the giant reed, Arundo donax.</title>
        <authorList>
            <person name="Barrero R.A."/>
            <person name="Guerrero F.D."/>
            <person name="Moolhuijzen P."/>
            <person name="Goolsby J.A."/>
            <person name="Tidwell J."/>
            <person name="Bellgard S.E."/>
            <person name="Bellgard M.I."/>
        </authorList>
    </citation>
    <scope>NUCLEOTIDE SEQUENCE</scope>
    <source>
        <tissue evidence="1">Shoot tissue taken approximately 20 cm above the soil surface</tissue>
    </source>
</reference>
<dbReference type="EMBL" id="GBRH01181683">
    <property type="protein sequence ID" value="JAE16213.1"/>
    <property type="molecule type" value="Transcribed_RNA"/>
</dbReference>
<protein>
    <submittedName>
        <fullName evidence="1">Uncharacterized protein</fullName>
    </submittedName>
</protein>